<sequence length="163" mass="18284">MRLRYCVAHQLNRHYQSGLVMNIEIVQKADHLKLLEVWEASVRATHDFLAEEDLQELKPLILDQCFDAVDLRCVKNGDGEIQGFCGVHDGNIEMLFISPDARGKGIGSKLVAYAIKEQEASRVDVNGQNHQALGFYLHIGFKVTGRSPLDGQGKPYPLLHMTL</sequence>
<evidence type="ECO:0000256" key="2">
    <source>
        <dbReference type="ARBA" id="ARBA00023315"/>
    </source>
</evidence>
<protein>
    <submittedName>
        <fullName evidence="4">Putative N-acetyltransferase YjaB</fullName>
        <ecNumber evidence="4">2.3.1.-</ecNumber>
    </submittedName>
</protein>
<evidence type="ECO:0000259" key="3">
    <source>
        <dbReference type="PROSITE" id="PS51186"/>
    </source>
</evidence>
<dbReference type="PANTHER" id="PTHR43800:SF1">
    <property type="entry name" value="PEPTIDYL-LYSINE N-ACETYLTRANSFERASE YJAB"/>
    <property type="match status" value="1"/>
</dbReference>
<dbReference type="EC" id="2.3.1.-" evidence="4"/>
<accession>A0A1A8TR59</accession>
<dbReference type="PANTHER" id="PTHR43800">
    <property type="entry name" value="PEPTIDYL-LYSINE N-ACETYLTRANSFERASE YJAB"/>
    <property type="match status" value="1"/>
</dbReference>
<dbReference type="SUPFAM" id="SSF55729">
    <property type="entry name" value="Acyl-CoA N-acyltransferases (Nat)"/>
    <property type="match status" value="1"/>
</dbReference>
<dbReference type="Gene3D" id="3.40.630.30">
    <property type="match status" value="1"/>
</dbReference>
<dbReference type="PROSITE" id="PS51186">
    <property type="entry name" value="GNAT"/>
    <property type="match status" value="1"/>
</dbReference>
<dbReference type="CDD" id="cd04301">
    <property type="entry name" value="NAT_SF"/>
    <property type="match status" value="1"/>
</dbReference>
<name>A0A1A8TR59_9GAMM</name>
<organism evidence="4 5">
    <name type="scientific">Marinomonas aquimarina</name>
    <dbReference type="NCBI Taxonomy" id="295068"/>
    <lineage>
        <taxon>Bacteria</taxon>
        <taxon>Pseudomonadati</taxon>
        <taxon>Pseudomonadota</taxon>
        <taxon>Gammaproteobacteria</taxon>
        <taxon>Oceanospirillales</taxon>
        <taxon>Oceanospirillaceae</taxon>
        <taxon>Marinomonas</taxon>
    </lineage>
</organism>
<keyword evidence="2 4" id="KW-0012">Acyltransferase</keyword>
<dbReference type="EMBL" id="FLOC01000022">
    <property type="protein sequence ID" value="SBS35369.1"/>
    <property type="molecule type" value="Genomic_DNA"/>
</dbReference>
<gene>
    <name evidence="4" type="primary">yjaB_2</name>
    <name evidence="4" type="ORF">MAQ5080_03151</name>
</gene>
<dbReference type="InterPro" id="IPR016181">
    <property type="entry name" value="Acyl_CoA_acyltransferase"/>
</dbReference>
<proteinExistence type="predicted"/>
<dbReference type="AlphaFoldDB" id="A0A1A8TR59"/>
<evidence type="ECO:0000256" key="1">
    <source>
        <dbReference type="ARBA" id="ARBA00022679"/>
    </source>
</evidence>
<reference evidence="4 5" key="1">
    <citation type="submission" date="2016-06" db="EMBL/GenBank/DDBJ databases">
        <authorList>
            <person name="Kjaerup R.B."/>
            <person name="Dalgaard T.S."/>
            <person name="Juul-Madsen H.R."/>
        </authorList>
    </citation>
    <scope>NUCLEOTIDE SEQUENCE [LARGE SCALE GENOMIC DNA]</scope>
    <source>
        <strain evidence="4 5">CECT 5080</strain>
    </source>
</reference>
<dbReference type="Pfam" id="PF13508">
    <property type="entry name" value="Acetyltransf_7"/>
    <property type="match status" value="1"/>
</dbReference>
<dbReference type="Proteomes" id="UP000092627">
    <property type="component" value="Unassembled WGS sequence"/>
</dbReference>
<dbReference type="GO" id="GO:0016747">
    <property type="term" value="F:acyltransferase activity, transferring groups other than amino-acyl groups"/>
    <property type="evidence" value="ECO:0007669"/>
    <property type="project" value="InterPro"/>
</dbReference>
<feature type="domain" description="N-acetyltransferase" evidence="3">
    <location>
        <begin position="21"/>
        <end position="163"/>
    </location>
</feature>
<keyword evidence="1 4" id="KW-0808">Transferase</keyword>
<evidence type="ECO:0000313" key="5">
    <source>
        <dbReference type="Proteomes" id="UP000092627"/>
    </source>
</evidence>
<dbReference type="InterPro" id="IPR000182">
    <property type="entry name" value="GNAT_dom"/>
</dbReference>
<evidence type="ECO:0000313" key="4">
    <source>
        <dbReference type="EMBL" id="SBS35369.1"/>
    </source>
</evidence>
<keyword evidence="5" id="KW-1185">Reference proteome</keyword>
<dbReference type="STRING" id="295068.MAQ5080_03151"/>